<keyword evidence="6 7" id="KW-0472">Membrane</keyword>
<gene>
    <name evidence="8" type="ORF">CUV01_10515</name>
</gene>
<proteinExistence type="inferred from homology"/>
<dbReference type="OrthoDB" id="9779817at2"/>
<keyword evidence="3" id="KW-1003">Cell membrane</keyword>
<evidence type="ECO:0000313" key="8">
    <source>
        <dbReference type="EMBL" id="AUH33764.1"/>
    </source>
</evidence>
<feature type="transmembrane region" description="Helical" evidence="7">
    <location>
        <begin position="182"/>
        <end position="206"/>
    </location>
</feature>
<accession>A0A2K9EWU4</accession>
<keyword evidence="9" id="KW-1185">Reference proteome</keyword>
<reference evidence="8 9" key="1">
    <citation type="submission" date="2017-12" db="EMBL/GenBank/DDBJ databases">
        <authorList>
            <person name="Hurst M.R.H."/>
        </authorList>
    </citation>
    <scope>NUCLEOTIDE SEQUENCE [LARGE SCALE GENOMIC DNA]</scope>
    <source>
        <strain evidence="8 9">BM15</strain>
    </source>
</reference>
<dbReference type="Pfam" id="PF01311">
    <property type="entry name" value="Bac_export_1"/>
    <property type="match status" value="1"/>
</dbReference>
<feature type="transmembrane region" description="Helical" evidence="7">
    <location>
        <begin position="69"/>
        <end position="90"/>
    </location>
</feature>
<sequence length="255" mass="26522">MERDLLNALSWLDWSLVLTYLRIQACILLMPGFGERAVPGRVKVAVAMALAPLLSDISGSSWAGSVGEVALNAMLGLAIAELLIGFAIGAMVRMMAFAINVAATVIASTASLSQIIGAPNEASPHPVGNLFHLGGVALLLALGLPLLLIGLLADSFVLWPVAQLPEIDGLVQEFIGIIARSFELAMLLSAPFILGGFLFQALSGVINRVMPALPVVFIGAPAAIGLALIALVMLSPMILSIWADAVLSSRLPVSP</sequence>
<dbReference type="GO" id="GO:0005886">
    <property type="term" value="C:plasma membrane"/>
    <property type="evidence" value="ECO:0007669"/>
    <property type="project" value="UniProtKB-SubCell"/>
</dbReference>
<comment type="similarity">
    <text evidence="2">Belongs to the FliR/MopE/SpaR family.</text>
</comment>
<dbReference type="PRINTS" id="PR00953">
    <property type="entry name" value="TYPE3IMRPROT"/>
</dbReference>
<dbReference type="RefSeq" id="WP_101460430.1">
    <property type="nucleotide sequence ID" value="NZ_CP025408.1"/>
</dbReference>
<dbReference type="PANTHER" id="PTHR30065:SF1">
    <property type="entry name" value="SURFACE PRESENTATION OF ANTIGENS PROTEIN SPAR"/>
    <property type="match status" value="1"/>
</dbReference>
<evidence type="ECO:0000256" key="3">
    <source>
        <dbReference type="ARBA" id="ARBA00022475"/>
    </source>
</evidence>
<dbReference type="PANTHER" id="PTHR30065">
    <property type="entry name" value="FLAGELLAR BIOSYNTHETIC PROTEIN FLIR"/>
    <property type="match status" value="1"/>
</dbReference>
<evidence type="ECO:0000256" key="2">
    <source>
        <dbReference type="ARBA" id="ARBA00009772"/>
    </source>
</evidence>
<evidence type="ECO:0000256" key="4">
    <source>
        <dbReference type="ARBA" id="ARBA00022692"/>
    </source>
</evidence>
<dbReference type="Proteomes" id="UP000233742">
    <property type="component" value="Chromosome"/>
</dbReference>
<dbReference type="InterPro" id="IPR002010">
    <property type="entry name" value="T3SS_IM_R"/>
</dbReference>
<comment type="subcellular location">
    <subcellularLocation>
        <location evidence="1">Cell membrane</location>
        <topology evidence="1">Multi-pass membrane protein</topology>
    </subcellularLocation>
</comment>
<protein>
    <submittedName>
        <fullName evidence="8">Type III secretion protein</fullName>
    </submittedName>
</protein>
<organism evidence="8 9">
    <name type="scientific">Paracoccus tegillarcae</name>
    <dbReference type="NCBI Taxonomy" id="1529068"/>
    <lineage>
        <taxon>Bacteria</taxon>
        <taxon>Pseudomonadati</taxon>
        <taxon>Pseudomonadota</taxon>
        <taxon>Alphaproteobacteria</taxon>
        <taxon>Rhodobacterales</taxon>
        <taxon>Paracoccaceae</taxon>
        <taxon>Paracoccus</taxon>
    </lineage>
</organism>
<feature type="transmembrane region" description="Helical" evidence="7">
    <location>
        <begin position="212"/>
        <end position="234"/>
    </location>
</feature>
<evidence type="ECO:0000256" key="7">
    <source>
        <dbReference type="SAM" id="Phobius"/>
    </source>
</evidence>
<dbReference type="KEGG" id="paro:CUV01_10515"/>
<evidence type="ECO:0000256" key="1">
    <source>
        <dbReference type="ARBA" id="ARBA00004651"/>
    </source>
</evidence>
<evidence type="ECO:0000313" key="9">
    <source>
        <dbReference type="Proteomes" id="UP000233742"/>
    </source>
</evidence>
<dbReference type="GO" id="GO:0006605">
    <property type="term" value="P:protein targeting"/>
    <property type="evidence" value="ECO:0007669"/>
    <property type="project" value="InterPro"/>
</dbReference>
<dbReference type="AlphaFoldDB" id="A0A2K9EWU4"/>
<keyword evidence="4 7" id="KW-0812">Transmembrane</keyword>
<dbReference type="EMBL" id="CP025408">
    <property type="protein sequence ID" value="AUH33764.1"/>
    <property type="molecule type" value="Genomic_DNA"/>
</dbReference>
<keyword evidence="5 7" id="KW-1133">Transmembrane helix</keyword>
<name>A0A2K9EWU4_9RHOB</name>
<feature type="transmembrane region" description="Helical" evidence="7">
    <location>
        <begin position="136"/>
        <end position="161"/>
    </location>
</feature>
<feature type="transmembrane region" description="Helical" evidence="7">
    <location>
        <begin position="97"/>
        <end position="116"/>
    </location>
</feature>
<evidence type="ECO:0000256" key="6">
    <source>
        <dbReference type="ARBA" id="ARBA00023136"/>
    </source>
</evidence>
<evidence type="ECO:0000256" key="5">
    <source>
        <dbReference type="ARBA" id="ARBA00022989"/>
    </source>
</evidence>